<reference evidence="1 2" key="1">
    <citation type="submission" date="2014-11" db="EMBL/GenBank/DDBJ databases">
        <title>Genetic blueprint of the zoonotic pathogen Toxocara canis.</title>
        <authorList>
            <person name="Zhu X.-Q."/>
            <person name="Korhonen P.K."/>
            <person name="Cai H."/>
            <person name="Young N.D."/>
            <person name="Nejsum P."/>
            <person name="von Samson-Himmelstjerna G."/>
            <person name="Boag P.R."/>
            <person name="Tan P."/>
            <person name="Li Q."/>
            <person name="Min J."/>
            <person name="Yang Y."/>
            <person name="Wang X."/>
            <person name="Fang X."/>
            <person name="Hall R.S."/>
            <person name="Hofmann A."/>
            <person name="Sternberg P.W."/>
            <person name="Jex A.R."/>
            <person name="Gasser R.B."/>
        </authorList>
    </citation>
    <scope>NUCLEOTIDE SEQUENCE [LARGE SCALE GENOMIC DNA]</scope>
    <source>
        <strain evidence="1">PN_DK_2014</strain>
    </source>
</reference>
<keyword evidence="2" id="KW-1185">Reference proteome</keyword>
<dbReference type="AlphaFoldDB" id="A0A0B2UQE5"/>
<evidence type="ECO:0000313" key="1">
    <source>
        <dbReference type="EMBL" id="KHN71362.1"/>
    </source>
</evidence>
<comment type="caution">
    <text evidence="1">The sequence shown here is derived from an EMBL/GenBank/DDBJ whole genome shotgun (WGS) entry which is preliminary data.</text>
</comment>
<sequence>MERRCEDNNRSSGALEVYLLKKQLRLDRHTLLRQAQLNAPVMLASKKYPNSAGAALADRASRCGARRPSLLRRLVDFYL</sequence>
<dbReference type="OrthoDB" id="10038011at2759"/>
<proteinExistence type="predicted"/>
<gene>
    <name evidence="1" type="ORF">Tcan_02334</name>
</gene>
<accession>A0A0B2UQE5</accession>
<evidence type="ECO:0000313" key="2">
    <source>
        <dbReference type="Proteomes" id="UP000031036"/>
    </source>
</evidence>
<dbReference type="STRING" id="6265.A0A0B2UQE5"/>
<protein>
    <submittedName>
        <fullName evidence="1">Uncharacterized protein</fullName>
    </submittedName>
</protein>
<name>A0A0B2UQE5_TOXCA</name>
<organism evidence="1 2">
    <name type="scientific">Toxocara canis</name>
    <name type="common">Canine roundworm</name>
    <dbReference type="NCBI Taxonomy" id="6265"/>
    <lineage>
        <taxon>Eukaryota</taxon>
        <taxon>Metazoa</taxon>
        <taxon>Ecdysozoa</taxon>
        <taxon>Nematoda</taxon>
        <taxon>Chromadorea</taxon>
        <taxon>Rhabditida</taxon>
        <taxon>Spirurina</taxon>
        <taxon>Ascaridomorpha</taxon>
        <taxon>Ascaridoidea</taxon>
        <taxon>Toxocaridae</taxon>
        <taxon>Toxocara</taxon>
    </lineage>
</organism>
<dbReference type="EMBL" id="JPKZ01022411">
    <property type="protein sequence ID" value="KHN71362.1"/>
    <property type="molecule type" value="Genomic_DNA"/>
</dbReference>
<dbReference type="Proteomes" id="UP000031036">
    <property type="component" value="Unassembled WGS sequence"/>
</dbReference>